<name>A0ABP4PT60_9ACTN</name>
<evidence type="ECO:0000313" key="3">
    <source>
        <dbReference type="Proteomes" id="UP001500393"/>
    </source>
</evidence>
<organism evidence="2 3">
    <name type="scientific">Kribbella sancticallisti</name>
    <dbReference type="NCBI Taxonomy" id="460087"/>
    <lineage>
        <taxon>Bacteria</taxon>
        <taxon>Bacillati</taxon>
        <taxon>Actinomycetota</taxon>
        <taxon>Actinomycetes</taxon>
        <taxon>Propionibacteriales</taxon>
        <taxon>Kribbellaceae</taxon>
        <taxon>Kribbella</taxon>
    </lineage>
</organism>
<dbReference type="EMBL" id="BAAAOS010000035">
    <property type="protein sequence ID" value="GAA1590374.1"/>
    <property type="molecule type" value="Genomic_DNA"/>
</dbReference>
<protein>
    <recommendedName>
        <fullName evidence="4">Transposase</fullName>
    </recommendedName>
</protein>
<sequence>MAQWKAQQAAKRPKTAKLVGDDRLREYVQERLDGSVRRPDGTIVAGSETPV</sequence>
<keyword evidence="3" id="KW-1185">Reference proteome</keyword>
<evidence type="ECO:0000313" key="2">
    <source>
        <dbReference type="EMBL" id="GAA1590374.1"/>
    </source>
</evidence>
<evidence type="ECO:0000256" key="1">
    <source>
        <dbReference type="SAM" id="MobiDB-lite"/>
    </source>
</evidence>
<comment type="caution">
    <text evidence="2">The sequence shown here is derived from an EMBL/GenBank/DDBJ whole genome shotgun (WGS) entry which is preliminary data.</text>
</comment>
<accession>A0ABP4PT60</accession>
<gene>
    <name evidence="2" type="ORF">GCM10009789_50040</name>
</gene>
<evidence type="ECO:0008006" key="4">
    <source>
        <dbReference type="Google" id="ProtNLM"/>
    </source>
</evidence>
<dbReference type="Proteomes" id="UP001500393">
    <property type="component" value="Unassembled WGS sequence"/>
</dbReference>
<reference evidence="3" key="1">
    <citation type="journal article" date="2019" name="Int. J. Syst. Evol. Microbiol.">
        <title>The Global Catalogue of Microorganisms (GCM) 10K type strain sequencing project: providing services to taxonomists for standard genome sequencing and annotation.</title>
        <authorList>
            <consortium name="The Broad Institute Genomics Platform"/>
            <consortium name="The Broad Institute Genome Sequencing Center for Infectious Disease"/>
            <person name="Wu L."/>
            <person name="Ma J."/>
        </authorList>
    </citation>
    <scope>NUCLEOTIDE SEQUENCE [LARGE SCALE GENOMIC DNA]</scope>
    <source>
        <strain evidence="3">JCM 14969</strain>
    </source>
</reference>
<feature type="region of interest" description="Disordered" evidence="1">
    <location>
        <begin position="1"/>
        <end position="22"/>
    </location>
</feature>
<proteinExistence type="predicted"/>